<reference evidence="1 2" key="1">
    <citation type="journal article" date="2019" name="Nat. Med.">
        <title>A library of human gut bacterial isolates paired with longitudinal multiomics data enables mechanistic microbiome research.</title>
        <authorList>
            <person name="Poyet M."/>
            <person name="Groussin M."/>
            <person name="Gibbons S.M."/>
            <person name="Avila-Pacheco J."/>
            <person name="Jiang X."/>
            <person name="Kearney S.M."/>
            <person name="Perrotta A.R."/>
            <person name="Berdy B."/>
            <person name="Zhao S."/>
            <person name="Lieberman T.D."/>
            <person name="Swanson P.K."/>
            <person name="Smith M."/>
            <person name="Roesemann S."/>
            <person name="Alexander J.E."/>
            <person name="Rich S.A."/>
            <person name="Livny J."/>
            <person name="Vlamakis H."/>
            <person name="Clish C."/>
            <person name="Bullock K."/>
            <person name="Deik A."/>
            <person name="Scott J."/>
            <person name="Pierce K.A."/>
            <person name="Xavier R.J."/>
            <person name="Alm E.J."/>
        </authorList>
    </citation>
    <scope>NUCLEOTIDE SEQUENCE [LARGE SCALE GENOMIC DNA]</scope>
    <source>
        <strain evidence="1 2">BIOML-A20</strain>
    </source>
</reference>
<organism evidence="1 2">
    <name type="scientific">Collinsella aerofaciens</name>
    <dbReference type="NCBI Taxonomy" id="74426"/>
    <lineage>
        <taxon>Bacteria</taxon>
        <taxon>Bacillati</taxon>
        <taxon>Actinomycetota</taxon>
        <taxon>Coriobacteriia</taxon>
        <taxon>Coriobacteriales</taxon>
        <taxon>Coriobacteriaceae</taxon>
        <taxon>Collinsella</taxon>
    </lineage>
</organism>
<protein>
    <submittedName>
        <fullName evidence="1">Uncharacterized protein</fullName>
    </submittedName>
</protein>
<comment type="caution">
    <text evidence="1">The sequence shown here is derived from an EMBL/GenBank/DDBJ whole genome shotgun (WGS) entry which is preliminary data.</text>
</comment>
<dbReference type="Proteomes" id="UP000469380">
    <property type="component" value="Unassembled WGS sequence"/>
</dbReference>
<sequence>MTLKMDSRDDRIGRSVSLGEMLGHPGVMPPSANRCGGNRGERDDEAFDLSGFHSRLVSGLDRVMETSVLEAPRVLKTGMPVDDALGGGIGLGKLSVIGGAHEDVSNVLVYAALRLSEQRAVLYMPIREREEDAIARLIRAEMDGKVSEDPEEQQVETIRATMRLKQRSLGIFAEDNMTMDLLTSWLLGDQTWNRAVLKDVVVVIDGLEMLDDNRPVNAILRDLRNMLSPTSAILAGCFAAEGRGDDAVFAEAHCNADALVRMSSDGMEPSCARVFG</sequence>
<accession>A0A6N9JGA7</accession>
<name>A0A6N9JGA7_9ACTN</name>
<dbReference type="RefSeq" id="WP_161159399.1">
    <property type="nucleotide sequence ID" value="NZ_WWSR01000001.1"/>
</dbReference>
<gene>
    <name evidence="1" type="ORF">GT464_00750</name>
</gene>
<dbReference type="EMBL" id="WWSR01000001">
    <property type="protein sequence ID" value="MZJ38489.1"/>
    <property type="molecule type" value="Genomic_DNA"/>
</dbReference>
<evidence type="ECO:0000313" key="2">
    <source>
        <dbReference type="Proteomes" id="UP000469380"/>
    </source>
</evidence>
<evidence type="ECO:0000313" key="1">
    <source>
        <dbReference type="EMBL" id="MZJ38489.1"/>
    </source>
</evidence>
<dbReference type="AlphaFoldDB" id="A0A6N9JGA7"/>
<proteinExistence type="predicted"/>